<reference evidence="4" key="1">
    <citation type="submission" date="2014-12" db="EMBL/GenBank/DDBJ databases">
        <authorList>
            <person name="Smet A."/>
        </authorList>
    </citation>
    <scope>NUCLEOTIDE SEQUENCE [LARGE SCALE GENOMIC DNA]</scope>
</reference>
<dbReference type="Gene3D" id="3.10.20.30">
    <property type="match status" value="1"/>
</dbReference>
<sequence length="497" mass="56472">MSLLTLKLRVFKFNPKIDYNPAYVLYSVDYNPKGRLSEVLSKIPNLVYDSMHLGLKINQIAVFEDLEISNLIAHFGKEWVLEPLAIPYAKQDLLLNEEALLEPYANFFKSAPFLTAEERAELAKYTNINTLTPKEHAGYFGDGFFLYAKWLMERYPHRSPEILSSIADKRHGVMYFVPLKYRLYPESEALDIEIYSLQQMLLSGSKCPLASNPWAHLGNIAYNFSKPDTSKQAPYLLYTAYPQNYNVVPLLTSTRLLLQKLKVRFVELPCVFDGGHWGRLADLEKFLTANAYNLALAHKVGGVLLCADEDAYTNATYAKALLDSEPSLLEAVNNNLAAYELSYSQQAQVVFLNDLLAKEILQLEPLTPFKGFSAVWFKESAQEHPTLLKWLDLHIHSPLFSKESYAHLLDIDRKMALKESARIRYAGIDLGVDFIMVNALSQFHMFDTLAKQGSDAYQRDHDHTSVLFLSQVVLLALGERNAKALGLDSHKNAFHFL</sequence>
<dbReference type="Gene3D" id="1.20.1050.140">
    <property type="match status" value="1"/>
</dbReference>
<feature type="domain" description="DUF5644" evidence="1">
    <location>
        <begin position="98"/>
        <end position="203"/>
    </location>
</feature>
<dbReference type="AlphaFoldDB" id="A0A0K2YAB9"/>
<accession>A0A0K2YAB9</accession>
<name>A0A0K2YAB9_HELHE</name>
<protein>
    <submittedName>
        <fullName evidence="3">Uncharacterized protein</fullName>
    </submittedName>
</protein>
<dbReference type="InterPro" id="IPR041543">
    <property type="entry name" value="DUF5644"/>
</dbReference>
<organism evidence="3 4">
    <name type="scientific">Helicobacter heilmannii</name>
    <dbReference type="NCBI Taxonomy" id="35817"/>
    <lineage>
        <taxon>Bacteria</taxon>
        <taxon>Pseudomonadati</taxon>
        <taxon>Campylobacterota</taxon>
        <taxon>Epsilonproteobacteria</taxon>
        <taxon>Campylobacterales</taxon>
        <taxon>Helicobacteraceae</taxon>
        <taxon>Helicobacter</taxon>
    </lineage>
</organism>
<gene>
    <name evidence="3" type="ORF">HHE01_16160</name>
</gene>
<dbReference type="GeneID" id="76196568"/>
<dbReference type="RefSeq" id="WP_015105986.1">
    <property type="nucleotide sequence ID" value="NZ_AP026684.1"/>
</dbReference>
<evidence type="ECO:0000259" key="1">
    <source>
        <dbReference type="Pfam" id="PF18712"/>
    </source>
</evidence>
<dbReference type="EMBL" id="CDMK01000001">
    <property type="protein sequence ID" value="CRI33930.1"/>
    <property type="molecule type" value="Genomic_DNA"/>
</dbReference>
<dbReference type="Gene3D" id="3.40.50.11810">
    <property type="match status" value="1"/>
</dbReference>
<keyword evidence="4" id="KW-1185">Reference proteome</keyword>
<dbReference type="Pfam" id="PF18712">
    <property type="entry name" value="DUF5644"/>
    <property type="match status" value="1"/>
</dbReference>
<dbReference type="InterPro" id="IPR054018">
    <property type="entry name" value="HdrB-like_C"/>
</dbReference>
<dbReference type="Pfam" id="PF22196">
    <property type="entry name" value="HdrB-like_C"/>
    <property type="match status" value="1"/>
</dbReference>
<dbReference type="Proteomes" id="UP000046090">
    <property type="component" value="Unassembled WGS sequence"/>
</dbReference>
<dbReference type="Gene3D" id="1.10.1060.20">
    <property type="match status" value="1"/>
</dbReference>
<proteinExistence type="predicted"/>
<evidence type="ECO:0000313" key="4">
    <source>
        <dbReference type="Proteomes" id="UP000046090"/>
    </source>
</evidence>
<evidence type="ECO:0000259" key="2">
    <source>
        <dbReference type="Pfam" id="PF22196"/>
    </source>
</evidence>
<feature type="domain" description="HdrB-like C-terminal" evidence="2">
    <location>
        <begin position="405"/>
        <end position="491"/>
    </location>
</feature>
<evidence type="ECO:0000313" key="3">
    <source>
        <dbReference type="EMBL" id="CRI33930.1"/>
    </source>
</evidence>
<dbReference type="InterPro" id="IPR012675">
    <property type="entry name" value="Beta-grasp_dom_sf"/>
</dbReference>